<dbReference type="PATRIC" id="fig|13690.10.peg.3746"/>
<accession>A0A084EGR8</accession>
<name>A0A084EGR8_SPHYA</name>
<dbReference type="eggNOG" id="ENOG503004E">
    <property type="taxonomic scope" value="Bacteria"/>
</dbReference>
<evidence type="ECO:0008006" key="3">
    <source>
        <dbReference type="Google" id="ProtNLM"/>
    </source>
</evidence>
<dbReference type="EMBL" id="JGVR01000024">
    <property type="protein sequence ID" value="KEZ17160.1"/>
    <property type="molecule type" value="Genomic_DNA"/>
</dbReference>
<dbReference type="RefSeq" id="WP_037521388.1">
    <property type="nucleotide sequence ID" value="NZ_JGVR01000024.1"/>
</dbReference>
<reference evidence="1 2" key="1">
    <citation type="submission" date="2014-03" db="EMBL/GenBank/DDBJ databases">
        <title>Genome sequence of Sphingobium yanoikuyae B1.</title>
        <authorList>
            <person name="Gan H.M."/>
            <person name="Gan H.Y."/>
            <person name="Savka M.A."/>
        </authorList>
    </citation>
    <scope>NUCLEOTIDE SEQUENCE [LARGE SCALE GENOMIC DNA]</scope>
    <source>
        <strain evidence="1 2">B1</strain>
    </source>
</reference>
<dbReference type="Pfam" id="PF11367">
    <property type="entry name" value="Tail_completion_gp17"/>
    <property type="match status" value="1"/>
</dbReference>
<proteinExistence type="predicted"/>
<sequence>MATNLDLTHAMRGKIMAALKADTALAAIVGSRIYPQAVPATPVYPFIKLGAAITTPLFIDGNDGTQYSAAVHCFTKKGDDPEVEAMTINSEIVRILNTMEVAAIGVSLTMDVTPRQAQVMQDGDADAFHGFVTFDANAS</sequence>
<evidence type="ECO:0000313" key="1">
    <source>
        <dbReference type="EMBL" id="KEZ17160.1"/>
    </source>
</evidence>
<dbReference type="Gene3D" id="3.30.2000.30">
    <property type="match status" value="1"/>
</dbReference>
<evidence type="ECO:0000313" key="2">
    <source>
        <dbReference type="Proteomes" id="UP000028534"/>
    </source>
</evidence>
<dbReference type="InterPro" id="IPR021508">
    <property type="entry name" value="Gp17-like"/>
</dbReference>
<gene>
    <name evidence="1" type="ORF">CP98_03658</name>
</gene>
<dbReference type="AlphaFoldDB" id="A0A084EGR8"/>
<comment type="caution">
    <text evidence="1">The sequence shown here is derived from an EMBL/GenBank/DDBJ whole genome shotgun (WGS) entry which is preliminary data.</text>
</comment>
<organism evidence="1 2">
    <name type="scientific">Sphingobium yanoikuyae</name>
    <name type="common">Sphingomonas yanoikuyae</name>
    <dbReference type="NCBI Taxonomy" id="13690"/>
    <lineage>
        <taxon>Bacteria</taxon>
        <taxon>Pseudomonadati</taxon>
        <taxon>Pseudomonadota</taxon>
        <taxon>Alphaproteobacteria</taxon>
        <taxon>Sphingomonadales</taxon>
        <taxon>Sphingomonadaceae</taxon>
        <taxon>Sphingobium</taxon>
    </lineage>
</organism>
<dbReference type="InterPro" id="IPR053745">
    <property type="entry name" value="Viral_Tail_Comp_sf"/>
</dbReference>
<protein>
    <recommendedName>
        <fullName evidence="3">DUF3168 domain-containing protein</fullName>
    </recommendedName>
</protein>
<dbReference type="Proteomes" id="UP000028534">
    <property type="component" value="Unassembled WGS sequence"/>
</dbReference>